<evidence type="ECO:0000313" key="3">
    <source>
        <dbReference type="EMBL" id="HGU31908.1"/>
    </source>
</evidence>
<accession>A0A7C4RNE3</accession>
<dbReference type="AlphaFoldDB" id="A0A7C4RNE3"/>
<evidence type="ECO:0000256" key="1">
    <source>
        <dbReference type="SAM" id="MobiDB-lite"/>
    </source>
</evidence>
<proteinExistence type="predicted"/>
<feature type="compositionally biased region" description="Low complexity" evidence="1">
    <location>
        <begin position="145"/>
        <end position="195"/>
    </location>
</feature>
<feature type="compositionally biased region" description="Pro residues" evidence="1">
    <location>
        <begin position="135"/>
        <end position="144"/>
    </location>
</feature>
<organism evidence="3">
    <name type="scientific">Desulfatirhabdium butyrativorans</name>
    <dbReference type="NCBI Taxonomy" id="340467"/>
    <lineage>
        <taxon>Bacteria</taxon>
        <taxon>Pseudomonadati</taxon>
        <taxon>Thermodesulfobacteriota</taxon>
        <taxon>Desulfobacteria</taxon>
        <taxon>Desulfobacterales</taxon>
        <taxon>Desulfatirhabdiaceae</taxon>
        <taxon>Desulfatirhabdium</taxon>
    </lineage>
</organism>
<gene>
    <name evidence="3" type="ORF">ENS29_03515</name>
</gene>
<feature type="signal peptide" evidence="2">
    <location>
        <begin position="1"/>
        <end position="22"/>
    </location>
</feature>
<dbReference type="EMBL" id="DSUH01000073">
    <property type="protein sequence ID" value="HGU31908.1"/>
    <property type="molecule type" value="Genomic_DNA"/>
</dbReference>
<evidence type="ECO:0000256" key="2">
    <source>
        <dbReference type="SAM" id="SignalP"/>
    </source>
</evidence>
<feature type="region of interest" description="Disordered" evidence="1">
    <location>
        <begin position="35"/>
        <end position="54"/>
    </location>
</feature>
<keyword evidence="2" id="KW-0732">Signal</keyword>
<protein>
    <recommendedName>
        <fullName evidence="4">Type II secretion system protein GspC N-terminal domain-containing protein</fullName>
    </recommendedName>
</protein>
<sequence>MKRMTLIIVCAGIWLSAVCAWAAPPMVQKHIFTPGPEAEENKPAAPAAAEPKKPTIDPKLKTEILFTGVIIGPKGKIALCREAKDKNTKLQKREGDTILGLTVKRIEPNYMLLADADGKEMRFNVYQSDRKRPDAPPPPPPPAQPQAGPAGQPGQPNAPAGASGSAGGAAAAQGGQVLPGPAGAQPGQQPANPQADSQQQQNAARVNAFKEAFNKANQDRAAGKVPFDSGPPNPFQQAIQKALRP</sequence>
<name>A0A7C4RNE3_9BACT</name>
<feature type="region of interest" description="Disordered" evidence="1">
    <location>
        <begin position="127"/>
        <end position="245"/>
    </location>
</feature>
<evidence type="ECO:0008006" key="4">
    <source>
        <dbReference type="Google" id="ProtNLM"/>
    </source>
</evidence>
<reference evidence="3" key="1">
    <citation type="journal article" date="2020" name="mSystems">
        <title>Genome- and Community-Level Interaction Insights into Carbon Utilization and Element Cycling Functions of Hydrothermarchaeota in Hydrothermal Sediment.</title>
        <authorList>
            <person name="Zhou Z."/>
            <person name="Liu Y."/>
            <person name="Xu W."/>
            <person name="Pan J."/>
            <person name="Luo Z.H."/>
            <person name="Li M."/>
        </authorList>
    </citation>
    <scope>NUCLEOTIDE SEQUENCE [LARGE SCALE GENOMIC DNA]</scope>
    <source>
        <strain evidence="3">SpSt-477</strain>
    </source>
</reference>
<comment type="caution">
    <text evidence="3">The sequence shown here is derived from an EMBL/GenBank/DDBJ whole genome shotgun (WGS) entry which is preliminary data.</text>
</comment>
<feature type="chain" id="PRO_5028324054" description="Type II secretion system protein GspC N-terminal domain-containing protein" evidence="2">
    <location>
        <begin position="23"/>
        <end position="245"/>
    </location>
</feature>